<dbReference type="PROSITE" id="PS00028">
    <property type="entry name" value="ZINC_FINGER_C2H2_1"/>
    <property type="match status" value="1"/>
</dbReference>
<dbReference type="PANTHER" id="PTHR46352:SF1">
    <property type="entry name" value="PROTEIN SENSITIVE TO PROTON RHIZOTOXICITY 1"/>
    <property type="match status" value="1"/>
</dbReference>
<protein>
    <submittedName>
        <fullName evidence="11">Zinc finger protein STOP1 homolog</fullName>
    </submittedName>
</protein>
<dbReference type="eggNOG" id="KOG1721">
    <property type="taxonomic scope" value="Eukaryota"/>
</dbReference>
<evidence type="ECO:0000256" key="2">
    <source>
        <dbReference type="ARBA" id="ARBA00022723"/>
    </source>
</evidence>
<dbReference type="KEGG" id="nnu:104590105"/>
<dbReference type="Pfam" id="PF00096">
    <property type="entry name" value="zf-C2H2"/>
    <property type="match status" value="1"/>
</dbReference>
<dbReference type="InterPro" id="IPR013087">
    <property type="entry name" value="Znf_C2H2_type"/>
</dbReference>
<dbReference type="Pfam" id="PF23115">
    <property type="entry name" value="zf-C2H2_STOP2_3rd"/>
    <property type="match status" value="1"/>
</dbReference>
<dbReference type="GO" id="GO:0010447">
    <property type="term" value="P:response to acidic pH"/>
    <property type="evidence" value="ECO:0007669"/>
    <property type="project" value="InterPro"/>
</dbReference>
<dbReference type="InterPro" id="IPR059161">
    <property type="entry name" value="Znf-C2H2_STOP1/2_3rd"/>
</dbReference>
<dbReference type="AlphaFoldDB" id="A0A1U7Z7M8"/>
<dbReference type="Pfam" id="PF23118">
    <property type="entry name" value="zf-C2H2_STOP2_C"/>
    <property type="match status" value="1"/>
</dbReference>
<evidence type="ECO:0000256" key="9">
    <source>
        <dbReference type="SAM" id="MobiDB-lite"/>
    </source>
</evidence>
<dbReference type="SUPFAM" id="SSF57667">
    <property type="entry name" value="beta-beta-alpha zinc fingers"/>
    <property type="match status" value="1"/>
</dbReference>
<proteinExistence type="predicted"/>
<dbReference type="Proteomes" id="UP000189703">
    <property type="component" value="Unplaced"/>
</dbReference>
<dbReference type="Gene3D" id="3.30.160.60">
    <property type="entry name" value="Classic Zinc Finger"/>
    <property type="match status" value="1"/>
</dbReference>
<dbReference type="InterPro" id="IPR058196">
    <property type="entry name" value="zf-C2H2_STOP1/2_C"/>
</dbReference>
<dbReference type="PANTHER" id="PTHR46352">
    <property type="entry name" value="PROTEIN SENSITIVE TO PROTON RHIZOTOXICITY 1"/>
    <property type="match status" value="1"/>
</dbReference>
<evidence type="ECO:0000256" key="5">
    <source>
        <dbReference type="ARBA" id="ARBA00022833"/>
    </source>
</evidence>
<evidence type="ECO:0000256" key="4">
    <source>
        <dbReference type="ARBA" id="ARBA00022771"/>
    </source>
</evidence>
<feature type="region of interest" description="Disordered" evidence="9">
    <location>
        <begin position="157"/>
        <end position="183"/>
    </location>
</feature>
<evidence type="ECO:0000256" key="8">
    <source>
        <dbReference type="ARBA" id="ARBA00023242"/>
    </source>
</evidence>
<keyword evidence="3" id="KW-0677">Repeat</keyword>
<dbReference type="GO" id="GO:0010044">
    <property type="term" value="P:response to aluminum ion"/>
    <property type="evidence" value="ECO:0007669"/>
    <property type="project" value="InterPro"/>
</dbReference>
<evidence type="ECO:0000256" key="3">
    <source>
        <dbReference type="ARBA" id="ARBA00022737"/>
    </source>
</evidence>
<dbReference type="GeneID" id="104590105"/>
<dbReference type="PROSITE" id="PS50157">
    <property type="entry name" value="ZINC_FINGER_C2H2_2"/>
    <property type="match status" value="1"/>
</dbReference>
<name>A0A1U7Z7M8_NELNU</name>
<evidence type="ECO:0000256" key="7">
    <source>
        <dbReference type="ARBA" id="ARBA00023163"/>
    </source>
</evidence>
<comment type="subcellular location">
    <subcellularLocation>
        <location evidence="1">Nucleus</location>
    </subcellularLocation>
</comment>
<dbReference type="InterPro" id="IPR036236">
    <property type="entry name" value="Znf_C2H2_sf"/>
</dbReference>
<dbReference type="SMART" id="SM00355">
    <property type="entry name" value="ZnF_C2H2"/>
    <property type="match status" value="4"/>
</dbReference>
<dbReference type="OrthoDB" id="6591996at2759"/>
<reference evidence="11" key="1">
    <citation type="submission" date="2025-08" db="UniProtKB">
        <authorList>
            <consortium name="RefSeq"/>
        </authorList>
    </citation>
    <scope>IDENTIFICATION</scope>
</reference>
<organism evidence="10 11">
    <name type="scientific">Nelumbo nucifera</name>
    <name type="common">Sacred lotus</name>
    <dbReference type="NCBI Taxonomy" id="4432"/>
    <lineage>
        <taxon>Eukaryota</taxon>
        <taxon>Viridiplantae</taxon>
        <taxon>Streptophyta</taxon>
        <taxon>Embryophyta</taxon>
        <taxon>Tracheophyta</taxon>
        <taxon>Spermatophyta</taxon>
        <taxon>Magnoliopsida</taxon>
        <taxon>Proteales</taxon>
        <taxon>Nelumbonaceae</taxon>
        <taxon>Nelumbo</taxon>
    </lineage>
</organism>
<gene>
    <name evidence="11" type="primary">LOC104590105</name>
</gene>
<keyword evidence="2" id="KW-0479">Metal-binding</keyword>
<dbReference type="OMA" id="MSRPCHE"/>
<evidence type="ECO:0000256" key="1">
    <source>
        <dbReference type="ARBA" id="ARBA00004123"/>
    </source>
</evidence>
<dbReference type="RefSeq" id="XP_010246943.1">
    <property type="nucleotide sequence ID" value="XM_010248641.2"/>
</dbReference>
<evidence type="ECO:0000256" key="6">
    <source>
        <dbReference type="ARBA" id="ARBA00023015"/>
    </source>
</evidence>
<evidence type="ECO:0000313" key="11">
    <source>
        <dbReference type="RefSeq" id="XP_010246943.1"/>
    </source>
</evidence>
<keyword evidence="6" id="KW-0805">Transcription regulation</keyword>
<dbReference type="InterPro" id="IPR044300">
    <property type="entry name" value="STOP1/2"/>
</dbReference>
<keyword evidence="10" id="KW-1185">Reference proteome</keyword>
<keyword evidence="7" id="KW-0804">Transcription</keyword>
<feature type="compositionally biased region" description="Polar residues" evidence="9">
    <location>
        <begin position="160"/>
        <end position="172"/>
    </location>
</feature>
<keyword evidence="8" id="KW-0539">Nucleus</keyword>
<evidence type="ECO:0000313" key="10">
    <source>
        <dbReference type="Proteomes" id="UP000189703"/>
    </source>
</evidence>
<keyword evidence="4" id="KW-0863">Zinc-finger</keyword>
<accession>A0A1U7Z7M8</accession>
<keyword evidence="5" id="KW-0862">Zinc</keyword>
<sequence>MSRPCHEDAGIDNNGLQSVELAQFPPYQECNPRFFLNNLAFLRQKVHDLQGVVRSMCIQGGSDVAAATRRQLVVAEIGSIIAQMISMARRLLHTDQQIEDQNARPEVNTVIVAHLSNLLGDTMGLGAQDLRQIKGKGSADGTNIDPGHCDRLVEEEKLDNSAQEVESGSSTDADGEGEEEKVPSPGYEVLELHKEEILALNTHFCLICGKGFKRDANLRMHMRGHGDKFKTPEALANPNKRAKLELVQPRRYSCPFEGCKRNQKHEKFRPLKTILCVKNHYRRSHCDKSYICSICNRKKFSVASDLKTHEKHCGKDDWKCSCGTSFTRKDKLFSHVALFHDHTPLPSMDKLRGCRISDKGPKVKTKETHVGVSSTTPSRSSGFNSIVISREDFVPDQPVPPMTQSLLLRGFTEPDGTNSTSE</sequence>
<dbReference type="STRING" id="4432.A0A1U7Z7M8"/>